<keyword evidence="1" id="KW-0812">Transmembrane</keyword>
<keyword evidence="1" id="KW-1133">Transmembrane helix</keyword>
<name>A0ABV9Q429_9BACL</name>
<comment type="caution">
    <text evidence="2">The sequence shown here is derived from an EMBL/GenBank/DDBJ whole genome shotgun (WGS) entry which is preliminary data.</text>
</comment>
<organism evidence="2 3">
    <name type="scientific">Effusibacillus consociatus</name>
    <dbReference type="NCBI Taxonomy" id="1117041"/>
    <lineage>
        <taxon>Bacteria</taxon>
        <taxon>Bacillati</taxon>
        <taxon>Bacillota</taxon>
        <taxon>Bacilli</taxon>
        <taxon>Bacillales</taxon>
        <taxon>Alicyclobacillaceae</taxon>
        <taxon>Effusibacillus</taxon>
    </lineage>
</organism>
<evidence type="ECO:0000313" key="3">
    <source>
        <dbReference type="Proteomes" id="UP001596002"/>
    </source>
</evidence>
<proteinExistence type="predicted"/>
<dbReference type="RefSeq" id="WP_380025348.1">
    <property type="nucleotide sequence ID" value="NZ_JBHSHC010000057.1"/>
</dbReference>
<protein>
    <submittedName>
        <fullName evidence="2">DUF2254 family protein</fullName>
    </submittedName>
</protein>
<reference evidence="3" key="1">
    <citation type="journal article" date="2019" name="Int. J. Syst. Evol. Microbiol.">
        <title>The Global Catalogue of Microorganisms (GCM) 10K type strain sequencing project: providing services to taxonomists for standard genome sequencing and annotation.</title>
        <authorList>
            <consortium name="The Broad Institute Genomics Platform"/>
            <consortium name="The Broad Institute Genome Sequencing Center for Infectious Disease"/>
            <person name="Wu L."/>
            <person name="Ma J."/>
        </authorList>
    </citation>
    <scope>NUCLEOTIDE SEQUENCE [LARGE SCALE GENOMIC DNA]</scope>
    <source>
        <strain evidence="3">WYCCWR 12678</strain>
    </source>
</reference>
<feature type="transmembrane region" description="Helical" evidence="1">
    <location>
        <begin position="70"/>
        <end position="93"/>
    </location>
</feature>
<accession>A0ABV9Q429</accession>
<keyword evidence="3" id="KW-1185">Reference proteome</keyword>
<dbReference type="EMBL" id="JBHSHC010000057">
    <property type="protein sequence ID" value="MFC4767427.1"/>
    <property type="molecule type" value="Genomic_DNA"/>
</dbReference>
<evidence type="ECO:0000313" key="2">
    <source>
        <dbReference type="EMBL" id="MFC4767427.1"/>
    </source>
</evidence>
<dbReference type="Proteomes" id="UP001596002">
    <property type="component" value="Unassembled WGS sequence"/>
</dbReference>
<dbReference type="InterPro" id="IPR018723">
    <property type="entry name" value="DUF2254_membrane"/>
</dbReference>
<evidence type="ECO:0000256" key="1">
    <source>
        <dbReference type="SAM" id="Phobius"/>
    </source>
</evidence>
<gene>
    <name evidence="2" type="ORF">ACFO8Q_08630</name>
</gene>
<feature type="transmembrane region" description="Helical" evidence="1">
    <location>
        <begin position="113"/>
        <end position="134"/>
    </location>
</feature>
<sequence>MALHLLASWLLIGVILLFTPPVFDGDAETARNYLNTIAQILATIFTLSISIVMVAIQMTASKYSHRILDFYVRFPYNVSLFSFYLLTIFHAIYMLSKMRELDNGLVTKEMDKWISADLVLLIVGFLWLLIYMYAVMKLMKPETIISKIEKEYLAAYNRGAYQEALDKIEQIADIGKRSINDMDTMTAVRCVKNISDMLHNTRLPTAEQDKVLWYHNRIVDQLQGLASISFSQRETAVSGAILNELFEMGIKYVESGSLKAAGVIVDGYTQIVMTSLAGQQQLNMITKVVQHIYEISCRVVKKGSDKEAVHGFVIAAFRRLQEIGRQVAKSELHGHSFVAEHIVSNAFGRLLATIIEKDGPIFPHPLIYELFYEYVKLIKLLFLHGDIKDIVQITTWMREEMLPKKEDSSVIRPYLYLYLLLASTALYSRRKGIVTILIRAVGKYFEPDPELLNHIIEHRLEIRHLYDYQEPERYLTEVYLLWEGYYKYTQVFPEGPKKALDVTPKLLENRSDWIDLFDGLSPEKFLNVPNPIEH</sequence>
<feature type="transmembrane region" description="Helical" evidence="1">
    <location>
        <begin position="37"/>
        <end position="58"/>
    </location>
</feature>
<keyword evidence="1" id="KW-0472">Membrane</keyword>
<dbReference type="Pfam" id="PF10011">
    <property type="entry name" value="DUF2254"/>
    <property type="match status" value="1"/>
</dbReference>